<dbReference type="Gene3D" id="1.50.10.10">
    <property type="match status" value="1"/>
</dbReference>
<dbReference type="InterPro" id="IPR008928">
    <property type="entry name" value="6-hairpin_glycosidase_sf"/>
</dbReference>
<keyword evidence="8" id="KW-0472">Membrane</keyword>
<evidence type="ECO:0000256" key="4">
    <source>
        <dbReference type="ARBA" id="ARBA00022600"/>
    </source>
</evidence>
<dbReference type="Pfam" id="PF00723">
    <property type="entry name" value="Glyco_hydro_15"/>
    <property type="match status" value="1"/>
</dbReference>
<evidence type="ECO:0000256" key="6">
    <source>
        <dbReference type="ARBA" id="ARBA00023277"/>
    </source>
</evidence>
<dbReference type="GO" id="GO:0005516">
    <property type="term" value="F:calmodulin binding"/>
    <property type="evidence" value="ECO:0007669"/>
    <property type="project" value="UniProtKB-KW"/>
</dbReference>
<feature type="lipid moiety-binding region" description="S-farnesyl cysteine" evidence="7">
    <location>
        <position position="1145"/>
    </location>
</feature>
<accession>Q675R7</accession>
<evidence type="ECO:0000256" key="5">
    <source>
        <dbReference type="ARBA" id="ARBA00022860"/>
    </source>
</evidence>
<gene>
    <name evidence="11" type="ORF">006-05</name>
</gene>
<dbReference type="InterPro" id="IPR011613">
    <property type="entry name" value="GH15-like"/>
</dbReference>
<dbReference type="AlphaFoldDB" id="Q675R7"/>
<comment type="function">
    <text evidence="1">Phosphorylase b kinase catalyzes the phosphorylation of serine in certain substrates, including troponin I. The alpha chain may bind calmodulin.</text>
</comment>
<name>Q675R7_OIKDI</name>
<keyword evidence="11" id="KW-0808">Transferase</keyword>
<protein>
    <recommendedName>
        <fullName evidence="8">Phosphorylase b kinase regulatory subunit</fullName>
    </recommendedName>
</protein>
<sequence length="1148" mass="128815">MRRPIYEKLDYFADLLEKTIQCNLDPVTELYYSSTGTEDKHAWIRDNLWAVQSVWALCLSYRKFGDTDDARAKFQMLAGSATKTMRSLLMCMMRQSSKIECFKKTKATEDAIHAKFNVRTLSTVVGDHDWGHLQLDATGLFVLQLAQMTASGLQIVFSLEEVDFIQNLVFYIESAYKTVDYGIWERGDKTNHGVPELNASSIGMCLAALEAIDGLDLFQCQGGYRSIIHVSPDEKARCQDVLESLLPRESKSKEVGAALLPVVLYPAFALSNADIVTKTLAVIDEKLQGRFGYIRFQRDGYCTPIEDNQRLHYDPLELEQFEKIECQWPLFLCMRLVSKCFQRGPSKPQIDEEIVELLCLIIPTKPYLPMAYAIDKDSVAMERKNRGSAKRESVGFLPHIWGQSLYILSRLLVEDFVSPGELDPLNRRMAMQKRPEVIVQVSFLALDDLTQETFNEHGHHFQRAEDITKVRVHPVTVLSDLYKNLGKSDMLGLSGRPKGRIGVLSTSKFYELGDGTMTFFYPEFSNIDQNWIAADVNIFIEEVQTELNYIQSHWNHPGRPTIVIPLSSELIWNTSDSSLESEIINLVRKITSGYIAGVHVKSAKLEEFLPTSNVSKLQFADVNDGLAPKTCPSKTLSLPKLPITPMRSPKDFHKARIINMNLDLTDMTLVPKVNRRRSESVAFSSTRSGRDDSYTILTAKCLVDQAGVLIEISEATDGNYRVQIPSVGPVQIGPLLEEVFDRACREQQWLLARELAGYLNKPLPGLDQAVTDILVRQKSITVGLPPDSRETTIDKPLQSGEIEAMILEACGDGDVAILQQEYLAMLIRGQPTLFNDLLRLRVGLIVQVLASELARLFNCSGQEASSCLLALPPSELKDRAVLLIFQSCHLARSMLTLLHSLLSGHEIAIAQDGKKGIRARSNSRTRRGSIVSPFTERGRMLNEAYSSNRARSGDRLSRQDSTHQSLMLTLGGINSEIVVEDPGQRAGSWLRRRQLDGALNRVATDFYSRVWQVLDRCHGLQIGGRLIQGTVTREMTSSELKFALLVENTLNGIPEPERRQMVVEALSVLSMLASFQLPLVIISSTLTAEKFFREDQTLEGIQSEASHEDFYDSAPTGRFGTMAYLVRACTEMLEKEAEQGESKHCAVQ</sequence>
<keyword evidence="8" id="KW-1003">Cell membrane</keyword>
<feature type="domain" description="Phosphorylase b kinase regulatory subunit alpha/beta C-terminal" evidence="10">
    <location>
        <begin position="953"/>
        <end position="1074"/>
    </location>
</feature>
<comment type="PTM">
    <text evidence="7">Although the final Cys may be farnesylated, the terminal tripeptide is probably not removed, and the C-terminus is not methylated.</text>
</comment>
<dbReference type="UniPathway" id="UPA00163"/>
<reference evidence="11" key="2">
    <citation type="journal article" date="2005" name="Curr. Biol.">
        <title>Remodelling of the homeobox gene complement in the tunicate Oikopleura dioica.</title>
        <authorList>
            <person name="Edvardsen R.B."/>
            <person name="Seo H.C."/>
            <person name="Jensen M.F."/>
            <person name="Mialon A."/>
            <person name="Mikhaleva J."/>
            <person name="Bjordal M."/>
            <person name="Cartry J."/>
            <person name="Reinhardt R."/>
            <person name="Weissenbach J."/>
            <person name="Wincker P."/>
            <person name="Chourrout D."/>
        </authorList>
    </citation>
    <scope>NUCLEOTIDE SEQUENCE</scope>
</reference>
<keyword evidence="11" id="KW-0418">Kinase</keyword>
<dbReference type="GO" id="GO:0005977">
    <property type="term" value="P:glycogen metabolic process"/>
    <property type="evidence" value="ECO:0007669"/>
    <property type="project" value="UniProtKB-UniPathway"/>
</dbReference>
<dbReference type="GO" id="GO:0005886">
    <property type="term" value="C:plasma membrane"/>
    <property type="evidence" value="ECO:0007669"/>
    <property type="project" value="UniProtKB-SubCell"/>
</dbReference>
<evidence type="ECO:0000313" key="11">
    <source>
        <dbReference type="EMBL" id="AAT39138.1"/>
    </source>
</evidence>
<feature type="domain" description="GH15-like" evidence="9">
    <location>
        <begin position="41"/>
        <end position="843"/>
    </location>
</feature>
<evidence type="ECO:0000259" key="10">
    <source>
        <dbReference type="Pfam" id="PF19292"/>
    </source>
</evidence>
<evidence type="ECO:0000256" key="8">
    <source>
        <dbReference type="RuleBase" id="RU364123"/>
    </source>
</evidence>
<dbReference type="GO" id="GO:0016301">
    <property type="term" value="F:kinase activity"/>
    <property type="evidence" value="ECO:0007669"/>
    <property type="project" value="UniProtKB-KW"/>
</dbReference>
<keyword evidence="4 8" id="KW-0321">Glycogen metabolism</keyword>
<keyword evidence="7 8" id="KW-0449">Lipoprotein</keyword>
<evidence type="ECO:0000259" key="9">
    <source>
        <dbReference type="Pfam" id="PF00723"/>
    </source>
</evidence>
<evidence type="ECO:0000256" key="1">
    <source>
        <dbReference type="ARBA" id="ARBA00002837"/>
    </source>
</evidence>
<keyword evidence="7 8" id="KW-0636">Prenylation</keyword>
<dbReference type="InterPro" id="IPR008734">
    <property type="entry name" value="PHK_A/B_su"/>
</dbReference>
<dbReference type="Pfam" id="PF19292">
    <property type="entry name" value="KPBB_C"/>
    <property type="match status" value="1"/>
</dbReference>
<comment type="similarity">
    <text evidence="3 8">Belongs to the phosphorylase b kinase regulatory chain family.</text>
</comment>
<dbReference type="InterPro" id="IPR045583">
    <property type="entry name" value="KPBA/B_C"/>
</dbReference>
<dbReference type="PANTHER" id="PTHR10749">
    <property type="entry name" value="PHOSPHORYLASE B KINASE REGULATORY SUBUNIT"/>
    <property type="match status" value="1"/>
</dbReference>
<organism evidence="11">
    <name type="scientific">Oikopleura dioica</name>
    <name type="common">Tunicate</name>
    <dbReference type="NCBI Taxonomy" id="34765"/>
    <lineage>
        <taxon>Eukaryota</taxon>
        <taxon>Metazoa</taxon>
        <taxon>Chordata</taxon>
        <taxon>Tunicata</taxon>
        <taxon>Appendicularia</taxon>
        <taxon>Copelata</taxon>
        <taxon>Oikopleuridae</taxon>
        <taxon>Oikopleura</taxon>
    </lineage>
</organism>
<keyword evidence="5 8" id="KW-0112">Calmodulin-binding</keyword>
<evidence type="ECO:0000256" key="2">
    <source>
        <dbReference type="ARBA" id="ARBA00005131"/>
    </source>
</evidence>
<evidence type="ECO:0000256" key="3">
    <source>
        <dbReference type="ARBA" id="ARBA00007128"/>
    </source>
</evidence>
<comment type="subcellular location">
    <subcellularLocation>
        <location evidence="8">Cell membrane</location>
        <topology evidence="8">Lipid-anchor</topology>
        <orientation evidence="8">Cytoplasmic side</orientation>
    </subcellularLocation>
</comment>
<comment type="pathway">
    <text evidence="2 8">Glycan biosynthesis; glycogen metabolism.</text>
</comment>
<proteinExistence type="inferred from homology"/>
<dbReference type="EMBL" id="AY449462">
    <property type="protein sequence ID" value="AAT39138.1"/>
    <property type="molecule type" value="Genomic_DNA"/>
</dbReference>
<keyword evidence="6 8" id="KW-0119">Carbohydrate metabolism</keyword>
<evidence type="ECO:0000256" key="7">
    <source>
        <dbReference type="PIRSR" id="PIRSR608734-50"/>
    </source>
</evidence>
<dbReference type="GO" id="GO:0005964">
    <property type="term" value="C:phosphorylase kinase complex"/>
    <property type="evidence" value="ECO:0007669"/>
    <property type="project" value="TreeGrafter"/>
</dbReference>
<dbReference type="PANTHER" id="PTHR10749:SF7">
    <property type="entry name" value="PHOSPHORYLASE B KINASE REGULATORY SUBUNIT ALPHA-RELATED"/>
    <property type="match status" value="1"/>
</dbReference>
<reference evidence="11" key="1">
    <citation type="journal article" date="2004" name="Nature">
        <title>Hox cluster disintegration with persistent anteroposterior order of expression in Oikopleura dioica.</title>
        <authorList>
            <person name="Seo H.C."/>
            <person name="Edvardsen R.B."/>
            <person name="Maeland A.D."/>
            <person name="Bjordal M."/>
            <person name="Jensen M.F."/>
            <person name="Hansen A."/>
            <person name="Flaat M."/>
            <person name="Weissenbach J."/>
            <person name="Lehrach H."/>
            <person name="Wincker P."/>
            <person name="Reinhardt R."/>
            <person name="Chourrout D."/>
        </authorList>
    </citation>
    <scope>NUCLEOTIDE SEQUENCE</scope>
</reference>
<dbReference type="SUPFAM" id="SSF48208">
    <property type="entry name" value="Six-hairpin glycosidases"/>
    <property type="match status" value="1"/>
</dbReference>
<dbReference type="InterPro" id="IPR012341">
    <property type="entry name" value="6hp_glycosidase-like_sf"/>
</dbReference>